<name>A0A0G0CVS5_9BACT</name>
<reference evidence="1 2" key="1">
    <citation type="journal article" date="2015" name="Nature">
        <title>rRNA introns, odd ribosomes, and small enigmatic genomes across a large radiation of phyla.</title>
        <authorList>
            <person name="Brown C.T."/>
            <person name="Hug L.A."/>
            <person name="Thomas B.C."/>
            <person name="Sharon I."/>
            <person name="Castelle C.J."/>
            <person name="Singh A."/>
            <person name="Wilkins M.J."/>
            <person name="Williams K.H."/>
            <person name="Banfield J.F."/>
        </authorList>
    </citation>
    <scope>NUCLEOTIDE SEQUENCE [LARGE SCALE GENOMIC DNA]</scope>
</reference>
<dbReference type="EMBL" id="LBOZ01000004">
    <property type="protein sequence ID" value="KKP47492.1"/>
    <property type="molecule type" value="Genomic_DNA"/>
</dbReference>
<dbReference type="AlphaFoldDB" id="A0A0G0CVS5"/>
<gene>
    <name evidence="1" type="ORF">UR38_C0004G0035</name>
</gene>
<evidence type="ECO:0000313" key="2">
    <source>
        <dbReference type="Proteomes" id="UP000033995"/>
    </source>
</evidence>
<dbReference type="Proteomes" id="UP000033995">
    <property type="component" value="Unassembled WGS sequence"/>
</dbReference>
<accession>A0A0G0CVS5</accession>
<organism evidence="1 2">
    <name type="scientific">Candidatus Woesebacteria bacterium GW2011_GWA2_33_28</name>
    <dbReference type="NCBI Taxonomy" id="1618561"/>
    <lineage>
        <taxon>Bacteria</taxon>
        <taxon>Candidatus Woeseibacteriota</taxon>
    </lineage>
</organism>
<sequence>MKDIIRVPNPDNDGYSIALTDEEELTNQIFAITKKNISKIAKLVGLEPEVLKANLDANVKISFS</sequence>
<protein>
    <submittedName>
        <fullName evidence="1">Uncharacterized protein</fullName>
    </submittedName>
</protein>
<evidence type="ECO:0000313" key="1">
    <source>
        <dbReference type="EMBL" id="KKP47492.1"/>
    </source>
</evidence>
<proteinExistence type="predicted"/>
<comment type="caution">
    <text evidence="1">The sequence shown here is derived from an EMBL/GenBank/DDBJ whole genome shotgun (WGS) entry which is preliminary data.</text>
</comment>